<dbReference type="SUPFAM" id="SSF47413">
    <property type="entry name" value="lambda repressor-like DNA-binding domains"/>
    <property type="match status" value="1"/>
</dbReference>
<dbReference type="InterPro" id="IPR010982">
    <property type="entry name" value="Lambda_DNA-bd_dom_sf"/>
</dbReference>
<reference evidence="2 3" key="1">
    <citation type="submission" date="2016-10" db="EMBL/GenBank/DDBJ databases">
        <authorList>
            <person name="de Groot N.N."/>
        </authorList>
    </citation>
    <scope>NUCLEOTIDE SEQUENCE [LARGE SCALE GENOMIC DNA]</scope>
    <source>
        <strain evidence="2 3">CGMCC 1.8712</strain>
    </source>
</reference>
<dbReference type="InterPro" id="IPR019293">
    <property type="entry name" value="ThiN"/>
</dbReference>
<feature type="domain" description="HTH cro/C1-type" evidence="1">
    <location>
        <begin position="47"/>
        <end position="111"/>
    </location>
</feature>
<dbReference type="AlphaFoldDB" id="A0A1H3W950"/>
<dbReference type="Gene3D" id="1.10.260.40">
    <property type="entry name" value="lambda repressor-like DNA-binding domains"/>
    <property type="match status" value="1"/>
</dbReference>
<sequence length="328" mass="35430">MNPADSISRGRRVLGYELETAEGVAVTVQLPSEIVVERFLPTVRSMLAAELEARGFAQRAIADRLGVSQAAVSQYLSDERRDEERFVDDPRLQATVERIAEGFENETMDDYEALAELLELVRAFEDRGPICAIHEEEMPALEGMGCDLCVRGRDQAMQAERDVLANVRRAVRQFSNAPAVADHVPNVGTNVAMALPSPGNETEVAAVPGRIHAMRGGLNVPANPEFGASHHVATTLLAATAADETVRGAVNLATSDALLAAVPDSLTVANFDPEYEGRRQRLDDLFETGVPQVLYHEGAFGIEPITYVLGTSAVDAVERAIAILDRIG</sequence>
<dbReference type="InterPro" id="IPR001387">
    <property type="entry name" value="Cro/C1-type_HTH"/>
</dbReference>
<evidence type="ECO:0000313" key="2">
    <source>
        <dbReference type="EMBL" id="SDZ83616.1"/>
    </source>
</evidence>
<dbReference type="EMBL" id="FNQT01000001">
    <property type="protein sequence ID" value="SDZ83616.1"/>
    <property type="molecule type" value="Genomic_DNA"/>
</dbReference>
<dbReference type="Proteomes" id="UP000236755">
    <property type="component" value="Unassembled WGS sequence"/>
</dbReference>
<gene>
    <name evidence="2" type="ORF">SAMN04488065_0669</name>
</gene>
<proteinExistence type="predicted"/>
<protein>
    <recommendedName>
        <fullName evidence="1">HTH cro/C1-type domain-containing protein</fullName>
    </recommendedName>
</protein>
<dbReference type="InterPro" id="IPR036409">
    <property type="entry name" value="Aldolase_II/adducin_N_sf"/>
</dbReference>
<dbReference type="GO" id="GO:0003677">
    <property type="term" value="F:DNA binding"/>
    <property type="evidence" value="ECO:0007669"/>
    <property type="project" value="InterPro"/>
</dbReference>
<dbReference type="PROSITE" id="PS50943">
    <property type="entry name" value="HTH_CROC1"/>
    <property type="match status" value="1"/>
</dbReference>
<dbReference type="PANTHER" id="PTHR40730:SF5">
    <property type="entry name" value="HTH CRO_C1-TYPE DOMAIN-CONTAINING PROTEIN"/>
    <property type="match status" value="1"/>
</dbReference>
<organism evidence="2 3">
    <name type="scientific">Haloplanus vescus</name>
    <dbReference type="NCBI Taxonomy" id="555874"/>
    <lineage>
        <taxon>Archaea</taxon>
        <taxon>Methanobacteriati</taxon>
        <taxon>Methanobacteriota</taxon>
        <taxon>Stenosarchaea group</taxon>
        <taxon>Halobacteria</taxon>
        <taxon>Halobacteriales</taxon>
        <taxon>Haloferacaceae</taxon>
        <taxon>Haloplanus</taxon>
    </lineage>
</organism>
<keyword evidence="3" id="KW-1185">Reference proteome</keyword>
<dbReference type="PANTHER" id="PTHR40730">
    <property type="entry name" value="TRANSCRIPTIONAL REGULATOR PROTEIN-LIKE PROTEIN"/>
    <property type="match status" value="1"/>
</dbReference>
<accession>A0A1H3W950</accession>
<dbReference type="CDD" id="cd00093">
    <property type="entry name" value="HTH_XRE"/>
    <property type="match status" value="1"/>
</dbReference>
<evidence type="ECO:0000259" key="1">
    <source>
        <dbReference type="PROSITE" id="PS50943"/>
    </source>
</evidence>
<dbReference type="STRING" id="555874.SAMN04488065_0669"/>
<dbReference type="Gene3D" id="3.40.225.10">
    <property type="entry name" value="Class II aldolase/adducin N-terminal domain"/>
    <property type="match status" value="1"/>
</dbReference>
<name>A0A1H3W950_9EURY</name>
<dbReference type="SUPFAM" id="SSF53639">
    <property type="entry name" value="AraD/HMP-PK domain-like"/>
    <property type="match status" value="1"/>
</dbReference>
<dbReference type="Pfam" id="PF10120">
    <property type="entry name" value="ThiN"/>
    <property type="match status" value="1"/>
</dbReference>
<evidence type="ECO:0000313" key="3">
    <source>
        <dbReference type="Proteomes" id="UP000236755"/>
    </source>
</evidence>